<gene>
    <name evidence="1" type="ORF">NDU88_002299</name>
</gene>
<name>A0AAV7VE36_PLEWA</name>
<proteinExistence type="predicted"/>
<protein>
    <submittedName>
        <fullName evidence="1">Uncharacterized protein</fullName>
    </submittedName>
</protein>
<organism evidence="1 2">
    <name type="scientific">Pleurodeles waltl</name>
    <name type="common">Iberian ribbed newt</name>
    <dbReference type="NCBI Taxonomy" id="8319"/>
    <lineage>
        <taxon>Eukaryota</taxon>
        <taxon>Metazoa</taxon>
        <taxon>Chordata</taxon>
        <taxon>Craniata</taxon>
        <taxon>Vertebrata</taxon>
        <taxon>Euteleostomi</taxon>
        <taxon>Amphibia</taxon>
        <taxon>Batrachia</taxon>
        <taxon>Caudata</taxon>
        <taxon>Salamandroidea</taxon>
        <taxon>Salamandridae</taxon>
        <taxon>Pleurodelinae</taxon>
        <taxon>Pleurodeles</taxon>
    </lineage>
</organism>
<dbReference type="Proteomes" id="UP001066276">
    <property type="component" value="Chromosome 2_1"/>
</dbReference>
<dbReference type="AlphaFoldDB" id="A0AAV7VE36"/>
<comment type="caution">
    <text evidence="1">The sequence shown here is derived from an EMBL/GenBank/DDBJ whole genome shotgun (WGS) entry which is preliminary data.</text>
</comment>
<reference evidence="1" key="1">
    <citation type="journal article" date="2022" name="bioRxiv">
        <title>Sequencing and chromosome-scale assembly of the giantPleurodeles waltlgenome.</title>
        <authorList>
            <person name="Brown T."/>
            <person name="Elewa A."/>
            <person name="Iarovenko S."/>
            <person name="Subramanian E."/>
            <person name="Araus A.J."/>
            <person name="Petzold A."/>
            <person name="Susuki M."/>
            <person name="Suzuki K.-i.T."/>
            <person name="Hayashi T."/>
            <person name="Toyoda A."/>
            <person name="Oliveira C."/>
            <person name="Osipova E."/>
            <person name="Leigh N.D."/>
            <person name="Simon A."/>
            <person name="Yun M.H."/>
        </authorList>
    </citation>
    <scope>NUCLEOTIDE SEQUENCE</scope>
    <source>
        <strain evidence="1">20211129_DDA</strain>
        <tissue evidence="1">Liver</tissue>
    </source>
</reference>
<dbReference type="EMBL" id="JANPWB010000003">
    <property type="protein sequence ID" value="KAJ1198458.1"/>
    <property type="molecule type" value="Genomic_DNA"/>
</dbReference>
<evidence type="ECO:0000313" key="1">
    <source>
        <dbReference type="EMBL" id="KAJ1198458.1"/>
    </source>
</evidence>
<keyword evidence="2" id="KW-1185">Reference proteome</keyword>
<accession>A0AAV7VE36</accession>
<evidence type="ECO:0000313" key="2">
    <source>
        <dbReference type="Proteomes" id="UP001066276"/>
    </source>
</evidence>
<sequence length="201" mass="22253">MRSPASYTTEDVQPAIRPCTLVYLKNALVCRGPKSRVFLCNRVTLPRKVQRRVVFNYNSWSHRIPTSVSSVSRRLFKAKVLPNSQSMAPLAHSTTAALCTNPACTIFQKDLGSSRQRHKVVAANADVPPNLSCFLRKSHPCGSANQTPITRPFPRAEYSSLLTQLMSAACCSQALDGSEAQIRLRRDILTEHVQSGAWGQK</sequence>